<keyword evidence="4" id="KW-1185">Reference proteome</keyword>
<feature type="compositionally biased region" description="Low complexity" evidence="1">
    <location>
        <begin position="117"/>
        <end position="146"/>
    </location>
</feature>
<organism evidence="2 4">
    <name type="scientific">Didymodactylos carnosus</name>
    <dbReference type="NCBI Taxonomy" id="1234261"/>
    <lineage>
        <taxon>Eukaryota</taxon>
        <taxon>Metazoa</taxon>
        <taxon>Spiralia</taxon>
        <taxon>Gnathifera</taxon>
        <taxon>Rotifera</taxon>
        <taxon>Eurotatoria</taxon>
        <taxon>Bdelloidea</taxon>
        <taxon>Philodinida</taxon>
        <taxon>Philodinidae</taxon>
        <taxon>Didymodactylos</taxon>
    </lineage>
</organism>
<dbReference type="Proteomes" id="UP000663829">
    <property type="component" value="Unassembled WGS sequence"/>
</dbReference>
<proteinExistence type="predicted"/>
<evidence type="ECO:0000256" key="1">
    <source>
        <dbReference type="SAM" id="MobiDB-lite"/>
    </source>
</evidence>
<gene>
    <name evidence="2" type="ORF">GPM918_LOCUS15204</name>
    <name evidence="3" type="ORF">SRO942_LOCUS15204</name>
</gene>
<feature type="compositionally biased region" description="Basic and acidic residues" evidence="1">
    <location>
        <begin position="156"/>
        <end position="184"/>
    </location>
</feature>
<feature type="region of interest" description="Disordered" evidence="1">
    <location>
        <begin position="92"/>
        <end position="197"/>
    </location>
</feature>
<dbReference type="AlphaFoldDB" id="A0A814IVC8"/>
<accession>A0A814IVC8</accession>
<comment type="caution">
    <text evidence="2">The sequence shown here is derived from an EMBL/GenBank/DDBJ whole genome shotgun (WGS) entry which is preliminary data.</text>
</comment>
<name>A0A814IVC8_9BILA</name>
<reference evidence="2" key="1">
    <citation type="submission" date="2021-02" db="EMBL/GenBank/DDBJ databases">
        <authorList>
            <person name="Nowell W R."/>
        </authorList>
    </citation>
    <scope>NUCLEOTIDE SEQUENCE</scope>
</reference>
<dbReference type="EMBL" id="CAJNOQ010003788">
    <property type="protein sequence ID" value="CAF1029478.1"/>
    <property type="molecule type" value="Genomic_DNA"/>
</dbReference>
<evidence type="ECO:0000313" key="4">
    <source>
        <dbReference type="Proteomes" id="UP000663829"/>
    </source>
</evidence>
<evidence type="ECO:0000313" key="2">
    <source>
        <dbReference type="EMBL" id="CAF1029478.1"/>
    </source>
</evidence>
<evidence type="ECO:0000313" key="3">
    <source>
        <dbReference type="EMBL" id="CAF3800420.1"/>
    </source>
</evidence>
<dbReference type="EMBL" id="CAJOBC010003788">
    <property type="protein sequence ID" value="CAF3800420.1"/>
    <property type="molecule type" value="Genomic_DNA"/>
</dbReference>
<sequence>MNGVRPEFRKQLSSHDPQIDQIATFLTVAKKEQDIHEQFEKFQEMKIQPQQPYIFMNPESTTVTAVIHQRPYRHPNHSSRDLQQLEIGKSVERQQSFIPGSHRKLLKSSEIPRKSTTKQPKQQQTLTPILDDPTTSTSSSTSTPSSMVSDANKTAWAKENRKNLKRLGGGDRGDGGGRGGDNRGTRHYQIGPSFDQQGPPVGTNWVLLGPVGTNWILLGRIASYWEQ</sequence>
<protein>
    <submittedName>
        <fullName evidence="2">Uncharacterized protein</fullName>
    </submittedName>
</protein>
<dbReference type="Proteomes" id="UP000681722">
    <property type="component" value="Unassembled WGS sequence"/>
</dbReference>